<accession>A0A0F9S840</accession>
<reference evidence="1" key="1">
    <citation type="journal article" date="2015" name="Nature">
        <title>Complex archaea that bridge the gap between prokaryotes and eukaryotes.</title>
        <authorList>
            <person name="Spang A."/>
            <person name="Saw J.H."/>
            <person name="Jorgensen S.L."/>
            <person name="Zaremba-Niedzwiedzka K."/>
            <person name="Martijn J."/>
            <person name="Lind A.E."/>
            <person name="van Eijk R."/>
            <person name="Schleper C."/>
            <person name="Guy L."/>
            <person name="Ettema T.J."/>
        </authorList>
    </citation>
    <scope>NUCLEOTIDE SEQUENCE</scope>
</reference>
<gene>
    <name evidence="1" type="ORF">LCGC14_0552200</name>
</gene>
<proteinExistence type="predicted"/>
<evidence type="ECO:0000313" key="1">
    <source>
        <dbReference type="EMBL" id="KKN58407.1"/>
    </source>
</evidence>
<dbReference type="EMBL" id="LAZR01000763">
    <property type="protein sequence ID" value="KKN58407.1"/>
    <property type="molecule type" value="Genomic_DNA"/>
</dbReference>
<sequence length="68" mass="7804">MASKEKRKMFLVELETGEPLALFVKSHAAMKYGEFIAKQVFGGGLVRRRHEWCTVTIERPAKEKPRGK</sequence>
<organism evidence="1">
    <name type="scientific">marine sediment metagenome</name>
    <dbReference type="NCBI Taxonomy" id="412755"/>
    <lineage>
        <taxon>unclassified sequences</taxon>
        <taxon>metagenomes</taxon>
        <taxon>ecological metagenomes</taxon>
    </lineage>
</organism>
<dbReference type="AlphaFoldDB" id="A0A0F9S840"/>
<name>A0A0F9S840_9ZZZZ</name>
<protein>
    <submittedName>
        <fullName evidence="1">Uncharacterized protein</fullName>
    </submittedName>
</protein>
<comment type="caution">
    <text evidence="1">The sequence shown here is derived from an EMBL/GenBank/DDBJ whole genome shotgun (WGS) entry which is preliminary data.</text>
</comment>